<feature type="binding site" evidence="8">
    <location>
        <position position="116"/>
    </location>
    <ligand>
        <name>Zn(2+)</name>
        <dbReference type="ChEBI" id="CHEBI:29105"/>
        <note>catalytic</note>
    </ligand>
</feature>
<dbReference type="PANTHER" id="PTHR10127">
    <property type="entry name" value="DISCOIDIN, CUB, EGF, LAMININ , AND ZINC METALLOPROTEASE DOMAIN CONTAINING"/>
    <property type="match status" value="1"/>
</dbReference>
<dbReference type="EC" id="3.4.24.-" evidence="9"/>
<keyword evidence="6 7" id="KW-1015">Disulfide bond</keyword>
<dbReference type="Gene3D" id="4.10.400.10">
    <property type="entry name" value="Low-density Lipoprotein Receptor"/>
    <property type="match status" value="1"/>
</dbReference>
<keyword evidence="3 8" id="KW-0378">Hydrolase</keyword>
<evidence type="ECO:0000256" key="7">
    <source>
        <dbReference type="PROSITE-ProRule" id="PRU00124"/>
    </source>
</evidence>
<keyword evidence="4 8" id="KW-0862">Zinc</keyword>
<keyword evidence="1 8" id="KW-0645">Protease</keyword>
<dbReference type="InterPro" id="IPR006026">
    <property type="entry name" value="Peptidase_Metallo"/>
</dbReference>
<dbReference type="InterPro" id="IPR024079">
    <property type="entry name" value="MetalloPept_cat_dom_sf"/>
</dbReference>
<dbReference type="PANTHER" id="PTHR10127:SF780">
    <property type="entry name" value="METALLOENDOPEPTIDASE"/>
    <property type="match status" value="1"/>
</dbReference>
<reference evidence="11 12" key="1">
    <citation type="submission" date="2021-04" db="EMBL/GenBank/DDBJ databases">
        <authorList>
            <person name="Bliznina A."/>
        </authorList>
    </citation>
    <scope>NUCLEOTIDE SEQUENCE [LARGE SCALE GENOMIC DNA]</scope>
</reference>
<dbReference type="PROSITE" id="PS51864">
    <property type="entry name" value="ASTACIN"/>
    <property type="match status" value="1"/>
</dbReference>
<dbReference type="InterPro" id="IPR002172">
    <property type="entry name" value="LDrepeatLR_classA_rpt"/>
</dbReference>
<organism evidence="11 12">
    <name type="scientific">Oikopleura dioica</name>
    <name type="common">Tunicate</name>
    <dbReference type="NCBI Taxonomy" id="34765"/>
    <lineage>
        <taxon>Eukaryota</taxon>
        <taxon>Metazoa</taxon>
        <taxon>Chordata</taxon>
        <taxon>Tunicata</taxon>
        <taxon>Appendicularia</taxon>
        <taxon>Copelata</taxon>
        <taxon>Oikopleuridae</taxon>
        <taxon>Oikopleura</taxon>
    </lineage>
</organism>
<keyword evidence="2 8" id="KW-0479">Metal-binding</keyword>
<keyword evidence="12" id="KW-1185">Reference proteome</keyword>
<evidence type="ECO:0000256" key="8">
    <source>
        <dbReference type="PROSITE-ProRule" id="PRU01211"/>
    </source>
</evidence>
<keyword evidence="5 8" id="KW-0482">Metalloprotease</keyword>
<dbReference type="SUPFAM" id="SSF55486">
    <property type="entry name" value="Metalloproteases ('zincins'), catalytic domain"/>
    <property type="match status" value="1"/>
</dbReference>
<evidence type="ECO:0000313" key="12">
    <source>
        <dbReference type="Proteomes" id="UP001158576"/>
    </source>
</evidence>
<evidence type="ECO:0000256" key="6">
    <source>
        <dbReference type="ARBA" id="ARBA00023157"/>
    </source>
</evidence>
<feature type="active site" evidence="8">
    <location>
        <position position="113"/>
    </location>
</feature>
<dbReference type="EMBL" id="OU015566">
    <property type="protein sequence ID" value="CAG5104042.1"/>
    <property type="molecule type" value="Genomic_DNA"/>
</dbReference>
<evidence type="ECO:0000256" key="1">
    <source>
        <dbReference type="ARBA" id="ARBA00022670"/>
    </source>
</evidence>
<gene>
    <name evidence="11" type="ORF">OKIOD_LOCUS9829</name>
</gene>
<feature type="disulfide bond" evidence="8">
    <location>
        <begin position="82"/>
        <end position="104"/>
    </location>
</feature>
<feature type="binding site" evidence="8">
    <location>
        <position position="112"/>
    </location>
    <ligand>
        <name>Zn(2+)</name>
        <dbReference type="ChEBI" id="CHEBI:29105"/>
        <note>catalytic</note>
    </ligand>
</feature>
<comment type="caution">
    <text evidence="7">Lacks conserved residue(s) required for the propagation of feature annotation.</text>
</comment>
<evidence type="ECO:0000256" key="9">
    <source>
        <dbReference type="RuleBase" id="RU361183"/>
    </source>
</evidence>
<feature type="binding site" evidence="8">
    <location>
        <position position="122"/>
    </location>
    <ligand>
        <name>Zn(2+)</name>
        <dbReference type="ChEBI" id="CHEBI:29105"/>
        <note>catalytic</note>
    </ligand>
</feature>
<proteinExistence type="predicted"/>
<dbReference type="InterPro" id="IPR001506">
    <property type="entry name" value="Peptidase_M12A"/>
</dbReference>
<evidence type="ECO:0000256" key="3">
    <source>
        <dbReference type="ARBA" id="ARBA00022801"/>
    </source>
</evidence>
<dbReference type="CDD" id="cd00112">
    <property type="entry name" value="LDLa"/>
    <property type="match status" value="1"/>
</dbReference>
<protein>
    <recommendedName>
        <fullName evidence="9">Metalloendopeptidase</fullName>
        <ecNumber evidence="9">3.4.24.-</ecNumber>
    </recommendedName>
</protein>
<dbReference type="InterPro" id="IPR036055">
    <property type="entry name" value="LDL_receptor-like_sf"/>
</dbReference>
<name>A0ABN7SMA9_OIKDI</name>
<dbReference type="Proteomes" id="UP001158576">
    <property type="component" value="Chromosome 1"/>
</dbReference>
<feature type="domain" description="Peptidase M12A" evidence="10">
    <location>
        <begin position="7"/>
        <end position="219"/>
    </location>
</feature>
<dbReference type="SMART" id="SM00192">
    <property type="entry name" value="LDLa"/>
    <property type="match status" value="1"/>
</dbReference>
<evidence type="ECO:0000256" key="2">
    <source>
        <dbReference type="ARBA" id="ARBA00022723"/>
    </source>
</evidence>
<feature type="disulfide bond" evidence="7">
    <location>
        <begin position="242"/>
        <end position="257"/>
    </location>
</feature>
<dbReference type="PRINTS" id="PR00480">
    <property type="entry name" value="ASTACIN"/>
</dbReference>
<evidence type="ECO:0000256" key="5">
    <source>
        <dbReference type="ARBA" id="ARBA00023049"/>
    </source>
</evidence>
<evidence type="ECO:0000256" key="4">
    <source>
        <dbReference type="ARBA" id="ARBA00022833"/>
    </source>
</evidence>
<evidence type="ECO:0000259" key="10">
    <source>
        <dbReference type="PROSITE" id="PS51864"/>
    </source>
</evidence>
<comment type="cofactor">
    <cofactor evidence="8 9">
        <name>Zn(2+)</name>
        <dbReference type="ChEBI" id="CHEBI:29105"/>
    </cofactor>
    <text evidence="8 9">Binds 1 zinc ion per subunit.</text>
</comment>
<dbReference type="SMART" id="SM00235">
    <property type="entry name" value="ZnMc"/>
    <property type="match status" value="1"/>
</dbReference>
<dbReference type="Pfam" id="PF01400">
    <property type="entry name" value="Astacin"/>
    <property type="match status" value="1"/>
</dbReference>
<sequence>MDFYGKNGTSDKNGYKHSTSKYVVPVYFDNRHSISRANRNTVIGHFAWINKEFNNCIQIDPISRLAAQRLEHKIHIVDGGGCWSFLGAQQAEATGQRLSLDDTCYTRGVTLHEIFHALGRDHEQNRPDRNEYVKIHWDRITDGKAKNFKLLVEEAWLDTNDQYELNSVMHYGSWDFSRDPKNYNYPTITDRKTDLPIQTQRLRPTTLDIIQTCKQYHCEENCGHELVTCPISRERIFKHRICDGEFDCSDKSDEEDCDFSCCKSFSRKRFLLLPLEIQWKRRLQVELRTVPLLHDESLRNRNNSSLLSKGDKSPICVEEEVTTSIQTSSTPETTTVSLTSLSTETPLFPIEGNNGDCSKKPKINNGFWECDDQGQRCSGKCNPGYALSCDELSLKCALDQAGSSWDQVGYDAGCKCLPELCNVNQLPQKAQKPAYHWHCDEMASAYQVPTGATCRAVCENREDTELIAICIGQISSSTCLADGSWSNRPNCHCSKNTCGEPKLFSLKERRLGGELIYSQETTRFGLNSIVTASCPDDAILQCTKGNSAKCTLNKFGTMDWDTDSECECIKYCPNPRESIRLAKDIIPINCDDISNDNSCNLQCSQPGHVIHTSNYGTLSYSIKLKCYCTRQQCRWKEPLRNKPLTGAYCADEGACPNPGDFFYTYNASNIEMECIDRYGRPIIYEEEKVKWGESTYFDQSYQGRIAFLRSRGPNYEHGSFCRWKCKASNQRIRPKL</sequence>
<accession>A0ABN7SMA9</accession>
<dbReference type="Gene3D" id="3.40.390.10">
    <property type="entry name" value="Collagenase (Catalytic Domain)"/>
    <property type="match status" value="1"/>
</dbReference>
<dbReference type="PROSITE" id="PS50068">
    <property type="entry name" value="LDLRA_2"/>
    <property type="match status" value="1"/>
</dbReference>
<evidence type="ECO:0000313" key="11">
    <source>
        <dbReference type="EMBL" id="CAG5104042.1"/>
    </source>
</evidence>
<dbReference type="SUPFAM" id="SSF57424">
    <property type="entry name" value="LDL receptor-like module"/>
    <property type="match status" value="1"/>
</dbReference>